<dbReference type="AlphaFoldDB" id="A0A653IHC8"/>
<keyword evidence="1" id="KW-0812">Transmembrane</keyword>
<feature type="transmembrane region" description="Helical" evidence="1">
    <location>
        <begin position="50"/>
        <end position="72"/>
    </location>
</feature>
<protein>
    <submittedName>
        <fullName evidence="2">Uncharacterized protein</fullName>
    </submittedName>
</protein>
<evidence type="ECO:0000313" key="3">
    <source>
        <dbReference type="Proteomes" id="UP000439752"/>
    </source>
</evidence>
<reference evidence="2 3" key="1">
    <citation type="submission" date="2019-10" db="EMBL/GenBank/DDBJ databases">
        <authorList>
            <person name="Karimi E."/>
        </authorList>
    </citation>
    <scope>NUCLEOTIDE SEQUENCE [LARGE SCALE GENOMIC DNA]</scope>
    <source>
        <strain evidence="2">Exiguobacterium sp. 9Y</strain>
    </source>
</reference>
<dbReference type="Proteomes" id="UP000439752">
    <property type="component" value="Unassembled WGS sequence"/>
</dbReference>
<accession>A0A653IHC8</accession>
<dbReference type="RefSeq" id="WP_159172550.1">
    <property type="nucleotide sequence ID" value="NZ_LR732308.1"/>
</dbReference>
<keyword evidence="1" id="KW-0472">Membrane</keyword>
<feature type="transmembrane region" description="Helical" evidence="1">
    <location>
        <begin position="7"/>
        <end position="30"/>
    </location>
</feature>
<name>A0A653IHC8_9BACL</name>
<keyword evidence="3" id="KW-1185">Reference proteome</keyword>
<dbReference type="EMBL" id="CABWKQ010000058">
    <property type="protein sequence ID" value="VWX38692.1"/>
    <property type="molecule type" value="Genomic_DNA"/>
</dbReference>
<organism evidence="2 3">
    <name type="scientific">Exiguobacterium oxidotolerans</name>
    <dbReference type="NCBI Taxonomy" id="223958"/>
    <lineage>
        <taxon>Bacteria</taxon>
        <taxon>Bacillati</taxon>
        <taxon>Bacillota</taxon>
        <taxon>Bacilli</taxon>
        <taxon>Bacillales</taxon>
        <taxon>Bacillales Family XII. Incertae Sedis</taxon>
        <taxon>Exiguobacterium</taxon>
    </lineage>
</organism>
<evidence type="ECO:0000256" key="1">
    <source>
        <dbReference type="SAM" id="Phobius"/>
    </source>
</evidence>
<sequence length="80" mass="9246">MKTPQRYFNILGLFLMGGIFLTLVTMPVAIDKTGHLHIDRTLFLRDEKLLSFTVFFLIAFALYFLVVNLPAFTSFTQNKK</sequence>
<gene>
    <name evidence="2" type="ORF">EXIGUO9Y_80020</name>
</gene>
<keyword evidence="1" id="KW-1133">Transmembrane helix</keyword>
<evidence type="ECO:0000313" key="2">
    <source>
        <dbReference type="EMBL" id="VWX38692.1"/>
    </source>
</evidence>
<proteinExistence type="predicted"/>